<dbReference type="EMBL" id="JAFBMS010000043">
    <property type="protein sequence ID" value="KAG9340423.1"/>
    <property type="molecule type" value="Genomic_DNA"/>
</dbReference>
<sequence>MERLVRGKEWKPFQCLPDRIGSCKAFHLLQPCVPKLCVPEVYGTRKPMSFLSAIPIC</sequence>
<dbReference type="AlphaFoldDB" id="A0A8T2NID4"/>
<accession>A0A8T2NID4</accession>
<protein>
    <submittedName>
        <fullName evidence="1">Uncharacterized protein</fullName>
    </submittedName>
</protein>
<evidence type="ECO:0000313" key="2">
    <source>
        <dbReference type="Proteomes" id="UP000824540"/>
    </source>
</evidence>
<gene>
    <name evidence="1" type="ORF">JZ751_021536</name>
</gene>
<dbReference type="Proteomes" id="UP000824540">
    <property type="component" value="Unassembled WGS sequence"/>
</dbReference>
<evidence type="ECO:0000313" key="1">
    <source>
        <dbReference type="EMBL" id="KAG9340423.1"/>
    </source>
</evidence>
<reference evidence="1" key="1">
    <citation type="thesis" date="2021" institute="BYU ScholarsArchive" country="Provo, UT, USA">
        <title>Applications of and Algorithms for Genome Assembly and Genomic Analyses with an Emphasis on Marine Teleosts.</title>
        <authorList>
            <person name="Pickett B.D."/>
        </authorList>
    </citation>
    <scope>NUCLEOTIDE SEQUENCE</scope>
    <source>
        <strain evidence="1">HI-2016</strain>
    </source>
</reference>
<keyword evidence="2" id="KW-1185">Reference proteome</keyword>
<comment type="caution">
    <text evidence="1">The sequence shown here is derived from an EMBL/GenBank/DDBJ whole genome shotgun (WGS) entry which is preliminary data.</text>
</comment>
<name>A0A8T2NID4_9TELE</name>
<organism evidence="1 2">
    <name type="scientific">Albula glossodonta</name>
    <name type="common">roundjaw bonefish</name>
    <dbReference type="NCBI Taxonomy" id="121402"/>
    <lineage>
        <taxon>Eukaryota</taxon>
        <taxon>Metazoa</taxon>
        <taxon>Chordata</taxon>
        <taxon>Craniata</taxon>
        <taxon>Vertebrata</taxon>
        <taxon>Euteleostomi</taxon>
        <taxon>Actinopterygii</taxon>
        <taxon>Neopterygii</taxon>
        <taxon>Teleostei</taxon>
        <taxon>Albuliformes</taxon>
        <taxon>Albulidae</taxon>
        <taxon>Albula</taxon>
    </lineage>
</organism>
<proteinExistence type="predicted"/>